<evidence type="ECO:0000256" key="2">
    <source>
        <dbReference type="SAM" id="Phobius"/>
    </source>
</evidence>
<feature type="transmembrane region" description="Helical" evidence="2">
    <location>
        <begin position="630"/>
        <end position="648"/>
    </location>
</feature>
<feature type="transmembrane region" description="Helical" evidence="2">
    <location>
        <begin position="733"/>
        <end position="751"/>
    </location>
</feature>
<dbReference type="RefSeq" id="WP_160860552.1">
    <property type="nucleotide sequence ID" value="NZ_WUMK01000006.1"/>
</dbReference>
<feature type="transmembrane region" description="Helical" evidence="2">
    <location>
        <begin position="411"/>
        <end position="429"/>
    </location>
</feature>
<keyword evidence="4" id="KW-1185">Reference proteome</keyword>
<organism evidence="3 4">
    <name type="scientific">Shinella kummerowiae</name>
    <dbReference type="NCBI Taxonomy" id="417745"/>
    <lineage>
        <taxon>Bacteria</taxon>
        <taxon>Pseudomonadati</taxon>
        <taxon>Pseudomonadota</taxon>
        <taxon>Alphaproteobacteria</taxon>
        <taxon>Hyphomicrobiales</taxon>
        <taxon>Rhizobiaceae</taxon>
        <taxon>Shinella</taxon>
    </lineage>
</organism>
<feature type="transmembrane region" description="Helical" evidence="2">
    <location>
        <begin position="172"/>
        <end position="189"/>
    </location>
</feature>
<feature type="transmembrane region" description="Helical" evidence="2">
    <location>
        <begin position="917"/>
        <end position="937"/>
    </location>
</feature>
<feature type="region of interest" description="Disordered" evidence="1">
    <location>
        <begin position="63"/>
        <end position="89"/>
    </location>
</feature>
<feature type="transmembrane region" description="Helical" evidence="2">
    <location>
        <begin position="763"/>
        <end position="781"/>
    </location>
</feature>
<dbReference type="AlphaFoldDB" id="A0A6N8SEV2"/>
<sequence>MLEILSLVAIGLALYTLNASRNSAQKIGDEVMRLKREVEALKAGGVVVPAETAAAGVAAVDEVAPDETPEVASEPVQPEFKGPWVGGQGEAEKGRSIFGGATSSEPEEALAARAVDEDTVAVAPVATAMKPRESFESRIGARWAVWVGGIALALGGIFMVKYSIEAGLLSPAVRLSLAAIFGLVLMAIGEFVRRRTQPLIANAFQNAMIPGVLTAAGAITLFAVTYVSYEFYGYVGPATAFVLLAAVSFLTIGLSLLHGQALAGLGLLASMLTPALVSTEEPSAWSLFGFLSVAWLATFAASRIRHWQVVPALANAGMALWAVLYLSAADKVEVLPVLVALLVLAIGHGLIWPGHIAADEVAAPAGDAPSNSLDRLFTPPAVAVSLTGALALLFPALMLANAVPALSRADYGFAIVVMALAVLGALRFWAIYPAVLSAVGAVAGVVAIAGVPDGVLIDGFGNLALPALDGVIPAPPIADGTLPVPVLGPVPVNLLLVLAVAYAAVALAGVRLRMVGSSAFAALWSLLAPAVPFAILAVSFFNFGNLSFDLKHGLLAVLLGLVFFAAAEAFSRERTQEGGLFIPQWALAAGGFAFLVLALHALTDGLVTTLGLMVLGTAAVFATRLRAWPVLPWLMAGAAAVVAGRIGWEPTIVGAASLSKTPVFNQLLAGYGIPAVLLALSAFELRRWPGERIRNLLQALASLFVLLTAAILVRHGMNGGVLDSSVPTLGEQATYTLLVIGASAIMMSLDLKSPSPVFRYGSMVVGGLSVLSVLSAHFIGLNPYFTGELLGKWPVFDLLLIGYLLPGVAYGGLAWYARNRRPLPYVIMLALTGVALVFAWVTLCVRRYWHGEGIADWKGFLQPETYTYSVVWLLLGVLLLVVGSKVDSKSIRLASAGLVLIAVIKVFLIDMANLEGILRALSFIGLGAVLIGIGLFYQKILSGKSGTGEKAELNAEA</sequence>
<feature type="transmembrane region" description="Helical" evidence="2">
    <location>
        <begin position="143"/>
        <end position="160"/>
    </location>
</feature>
<dbReference type="OrthoDB" id="5422830at2"/>
<feature type="transmembrane region" description="Helical" evidence="2">
    <location>
        <begin position="663"/>
        <end position="683"/>
    </location>
</feature>
<dbReference type="InterPro" id="IPR019286">
    <property type="entry name" value="DUF2339_TM"/>
</dbReference>
<feature type="transmembrane region" description="Helical" evidence="2">
    <location>
        <begin position="376"/>
        <end position="399"/>
    </location>
</feature>
<feature type="transmembrane region" description="Helical" evidence="2">
    <location>
        <begin position="283"/>
        <end position="302"/>
    </location>
</feature>
<keyword evidence="2" id="KW-0472">Membrane</keyword>
<evidence type="ECO:0000313" key="3">
    <source>
        <dbReference type="EMBL" id="MXN47027.1"/>
    </source>
</evidence>
<gene>
    <name evidence="3" type="ORF">GR138_17670</name>
</gene>
<evidence type="ECO:0000256" key="1">
    <source>
        <dbReference type="SAM" id="MobiDB-lite"/>
    </source>
</evidence>
<dbReference type="Proteomes" id="UP000435802">
    <property type="component" value="Unassembled WGS sequence"/>
</dbReference>
<feature type="transmembrane region" description="Helical" evidence="2">
    <location>
        <begin position="866"/>
        <end position="884"/>
    </location>
</feature>
<feature type="transmembrane region" description="Helical" evidence="2">
    <location>
        <begin position="578"/>
        <end position="599"/>
    </location>
</feature>
<proteinExistence type="predicted"/>
<feature type="transmembrane region" description="Helical" evidence="2">
    <location>
        <begin position="553"/>
        <end position="571"/>
    </location>
</feature>
<feature type="transmembrane region" description="Helical" evidence="2">
    <location>
        <begin position="436"/>
        <end position="457"/>
    </location>
</feature>
<feature type="transmembrane region" description="Helical" evidence="2">
    <location>
        <begin position="241"/>
        <end position="263"/>
    </location>
</feature>
<feature type="transmembrane region" description="Helical" evidence="2">
    <location>
        <begin position="522"/>
        <end position="541"/>
    </location>
</feature>
<dbReference type="PIRSF" id="PIRSF035905">
    <property type="entry name" value="UCP035905_mp"/>
    <property type="match status" value="1"/>
</dbReference>
<accession>A0A6N8SEV2</accession>
<dbReference type="Pfam" id="PF10101">
    <property type="entry name" value="DUF2339"/>
    <property type="match status" value="2"/>
</dbReference>
<dbReference type="PANTHER" id="PTHR38434">
    <property type="entry name" value="BLL2549 PROTEIN"/>
    <property type="match status" value="1"/>
</dbReference>
<feature type="transmembrane region" description="Helical" evidence="2">
    <location>
        <begin position="605"/>
        <end position="623"/>
    </location>
</feature>
<feature type="transmembrane region" description="Helical" evidence="2">
    <location>
        <begin position="695"/>
        <end position="713"/>
    </location>
</feature>
<name>A0A6N8SEV2_9HYPH</name>
<reference evidence="3 4" key="1">
    <citation type="submission" date="2019-12" db="EMBL/GenBank/DDBJ databases">
        <title>Shinella kummerowiae sp. nov., a symbiotic bacterium isolated from root nodules of the herbal legume Kummerowia stipulacea.</title>
        <authorList>
            <person name="Gao J."/>
        </authorList>
    </citation>
    <scope>NUCLEOTIDE SEQUENCE [LARGE SCALE GENOMIC DNA]</scope>
    <source>
        <strain evidence="3 4">CCBAU 25048</strain>
    </source>
</reference>
<feature type="transmembrane region" description="Helical" evidence="2">
    <location>
        <begin position="209"/>
        <end position="229"/>
    </location>
</feature>
<comment type="caution">
    <text evidence="3">The sequence shown here is derived from an EMBL/GenBank/DDBJ whole genome shotgun (WGS) entry which is preliminary data.</text>
</comment>
<feature type="transmembrane region" description="Helical" evidence="2">
    <location>
        <begin position="334"/>
        <end position="355"/>
    </location>
</feature>
<feature type="transmembrane region" description="Helical" evidence="2">
    <location>
        <begin position="490"/>
        <end position="510"/>
    </location>
</feature>
<evidence type="ECO:0000313" key="4">
    <source>
        <dbReference type="Proteomes" id="UP000435802"/>
    </source>
</evidence>
<dbReference type="EMBL" id="WUMK01000006">
    <property type="protein sequence ID" value="MXN47027.1"/>
    <property type="molecule type" value="Genomic_DNA"/>
</dbReference>
<protein>
    <submittedName>
        <fullName evidence="3">DUF2339 domain-containing protein</fullName>
    </submittedName>
</protein>
<dbReference type="InterPro" id="IPR014600">
    <property type="entry name" value="UCP035905_mem"/>
</dbReference>
<keyword evidence="2" id="KW-1133">Transmembrane helix</keyword>
<feature type="transmembrane region" description="Helical" evidence="2">
    <location>
        <begin position="823"/>
        <end position="843"/>
    </location>
</feature>
<dbReference type="PANTHER" id="PTHR38434:SF1">
    <property type="entry name" value="BLL2549 PROTEIN"/>
    <property type="match status" value="1"/>
</dbReference>
<feature type="transmembrane region" description="Helical" evidence="2">
    <location>
        <begin position="309"/>
        <end position="328"/>
    </location>
</feature>
<keyword evidence="2" id="KW-0812">Transmembrane</keyword>
<feature type="transmembrane region" description="Helical" evidence="2">
    <location>
        <begin position="891"/>
        <end position="911"/>
    </location>
</feature>
<feature type="transmembrane region" description="Helical" evidence="2">
    <location>
        <begin position="793"/>
        <end position="816"/>
    </location>
</feature>